<dbReference type="SUPFAM" id="SSF54171">
    <property type="entry name" value="DNA-binding domain"/>
    <property type="match status" value="1"/>
</dbReference>
<organism evidence="9 10">
    <name type="scientific">Paraburkholderia pallida</name>
    <dbReference type="NCBI Taxonomy" id="2547399"/>
    <lineage>
        <taxon>Bacteria</taxon>
        <taxon>Pseudomonadati</taxon>
        <taxon>Pseudomonadota</taxon>
        <taxon>Betaproteobacteria</taxon>
        <taxon>Burkholderiales</taxon>
        <taxon>Burkholderiaceae</taxon>
        <taxon>Paraburkholderia</taxon>
    </lineage>
</organism>
<dbReference type="EMBL" id="CP038149">
    <property type="protein sequence ID" value="QBR00478.1"/>
    <property type="molecule type" value="Genomic_DNA"/>
</dbReference>
<dbReference type="KEGG" id="ppai:E1956_25930"/>
<evidence type="ECO:0000313" key="9">
    <source>
        <dbReference type="EMBL" id="QBR00478.1"/>
    </source>
</evidence>
<feature type="domain" description="Integrase lambda-type N-terminal DNA-binding" evidence="7">
    <location>
        <begin position="15"/>
        <end position="76"/>
    </location>
</feature>
<dbReference type="AlphaFoldDB" id="A0A4P7CYC3"/>
<keyword evidence="2" id="KW-0229">DNA integration</keyword>
<gene>
    <name evidence="9" type="ORF">E1956_25930</name>
</gene>
<proteinExistence type="inferred from homology"/>
<accession>A0A4P7CYC3</accession>
<dbReference type="Gene3D" id="1.10.150.130">
    <property type="match status" value="1"/>
</dbReference>
<dbReference type="InterPro" id="IPR002104">
    <property type="entry name" value="Integrase_catalytic"/>
</dbReference>
<evidence type="ECO:0000259" key="7">
    <source>
        <dbReference type="Pfam" id="PF09003"/>
    </source>
</evidence>
<dbReference type="OrthoDB" id="8781634at2"/>
<keyword evidence="10" id="KW-1185">Reference proteome</keyword>
<dbReference type="InterPro" id="IPR016177">
    <property type="entry name" value="DNA-bd_dom_sf"/>
</dbReference>
<dbReference type="InterPro" id="IPR013762">
    <property type="entry name" value="Integrase-like_cat_sf"/>
</dbReference>
<dbReference type="RefSeq" id="WP_134754157.1">
    <property type="nucleotide sequence ID" value="NZ_CP038149.1"/>
</dbReference>
<comment type="similarity">
    <text evidence="1">Belongs to the 'phage' integrase family.</text>
</comment>
<feature type="domain" description="Tyr recombinase" evidence="6">
    <location>
        <begin position="229"/>
        <end position="361"/>
    </location>
</feature>
<protein>
    <submittedName>
        <fullName evidence="9">Uncharacterized protein</fullName>
    </submittedName>
</protein>
<dbReference type="GO" id="GO:0003677">
    <property type="term" value="F:DNA binding"/>
    <property type="evidence" value="ECO:0007669"/>
    <property type="project" value="UniProtKB-KW"/>
</dbReference>
<dbReference type="Pfam" id="PF09003">
    <property type="entry name" value="Arm-DNA-bind_1"/>
    <property type="match status" value="1"/>
</dbReference>
<dbReference type="Pfam" id="PF00589">
    <property type="entry name" value="Phage_integrase"/>
    <property type="match status" value="1"/>
</dbReference>
<dbReference type="GO" id="GO:0008907">
    <property type="term" value="F:integrase activity"/>
    <property type="evidence" value="ECO:0007669"/>
    <property type="project" value="InterPro"/>
</dbReference>
<feature type="domain" description="Phage integrase central" evidence="8">
    <location>
        <begin position="108"/>
        <end position="177"/>
    </location>
</feature>
<feature type="region of interest" description="Disordered" evidence="5">
    <location>
        <begin position="1"/>
        <end position="21"/>
    </location>
</feature>
<evidence type="ECO:0000256" key="3">
    <source>
        <dbReference type="ARBA" id="ARBA00023125"/>
    </source>
</evidence>
<dbReference type="InterPro" id="IPR053876">
    <property type="entry name" value="Phage_int_M"/>
</dbReference>
<dbReference type="GO" id="GO:0006310">
    <property type="term" value="P:DNA recombination"/>
    <property type="evidence" value="ECO:0007669"/>
    <property type="project" value="UniProtKB-KW"/>
</dbReference>
<dbReference type="InterPro" id="IPR010998">
    <property type="entry name" value="Integrase_recombinase_N"/>
</dbReference>
<reference evidence="9 10" key="1">
    <citation type="submission" date="2019-03" db="EMBL/GenBank/DDBJ databases">
        <title>Paraburkholderia sp. 7MH5, isolated from subtropical forest soil.</title>
        <authorList>
            <person name="Gao Z.-H."/>
            <person name="Qiu L.-H."/>
        </authorList>
    </citation>
    <scope>NUCLEOTIDE SEQUENCE [LARGE SCALE GENOMIC DNA]</scope>
    <source>
        <strain evidence="9 10">7MH5</strain>
    </source>
</reference>
<evidence type="ECO:0000256" key="5">
    <source>
        <dbReference type="SAM" id="MobiDB-lite"/>
    </source>
</evidence>
<keyword evidence="4" id="KW-0233">DNA recombination</keyword>
<name>A0A4P7CYC3_9BURK</name>
<dbReference type="Gene3D" id="1.10.443.10">
    <property type="entry name" value="Intergrase catalytic core"/>
    <property type="match status" value="1"/>
</dbReference>
<evidence type="ECO:0000256" key="1">
    <source>
        <dbReference type="ARBA" id="ARBA00008857"/>
    </source>
</evidence>
<evidence type="ECO:0000256" key="4">
    <source>
        <dbReference type="ARBA" id="ARBA00023172"/>
    </source>
</evidence>
<evidence type="ECO:0000259" key="8">
    <source>
        <dbReference type="Pfam" id="PF22022"/>
    </source>
</evidence>
<evidence type="ECO:0000256" key="2">
    <source>
        <dbReference type="ARBA" id="ARBA00022908"/>
    </source>
</evidence>
<sequence>MACKSRDSFTGHSAMAARPRIRRRANWPENLHEPRPGYFVWRNPITKKTIALGNVPLEQAIFEVLEANAKAKEVVVTKRLVERMDAHSETITVLLKRMPAGEKVNTIRSRKYLDKAISDAIGHIHCDALTTKHVADMLTAIEERGAMRWALQVRSRVRAVCRKGMALGWMEKNPAEPTERPQVKVKRQRLSLEAFRAILAKAPEVALWLPNAMLLALVSGQDRATIGRWERSFSNSGVSVLTRVKTGVRIAIPNELRMDAIGMSLADVIARCKSTGVVSKYLIHHIRGNPAAPKGRPIKLKTISEKFTEARRLAGIPDGNAPTFHEIRSLSKRLYLEQGGVDTKALLGHMTDATADLYANTRGMEPINVKISGA</sequence>
<evidence type="ECO:0000313" key="10">
    <source>
        <dbReference type="Proteomes" id="UP000295727"/>
    </source>
</evidence>
<dbReference type="Proteomes" id="UP000295727">
    <property type="component" value="Chromosome 2"/>
</dbReference>
<dbReference type="Pfam" id="PF22022">
    <property type="entry name" value="Phage_int_M"/>
    <property type="match status" value="1"/>
</dbReference>
<dbReference type="Gene3D" id="3.30.160.60">
    <property type="entry name" value="Classic Zinc Finger"/>
    <property type="match status" value="1"/>
</dbReference>
<dbReference type="SUPFAM" id="SSF56349">
    <property type="entry name" value="DNA breaking-rejoining enzymes"/>
    <property type="match status" value="1"/>
</dbReference>
<keyword evidence="3" id="KW-0238">DNA-binding</keyword>
<dbReference type="InterPro" id="IPR011010">
    <property type="entry name" value="DNA_brk_join_enz"/>
</dbReference>
<dbReference type="InterPro" id="IPR015094">
    <property type="entry name" value="Integrase_lambda-typ_DNA-bd_N"/>
</dbReference>
<evidence type="ECO:0000259" key="6">
    <source>
        <dbReference type="Pfam" id="PF00589"/>
    </source>
</evidence>